<accession>A0A8S2WAJ6</accession>
<dbReference type="Proteomes" id="UP000676336">
    <property type="component" value="Unassembled WGS sequence"/>
</dbReference>
<evidence type="ECO:0000313" key="5">
    <source>
        <dbReference type="Proteomes" id="UP000681967"/>
    </source>
</evidence>
<feature type="region of interest" description="Disordered" evidence="1">
    <location>
        <begin position="1"/>
        <end position="22"/>
    </location>
</feature>
<evidence type="ECO:0000313" key="3">
    <source>
        <dbReference type="EMBL" id="CAF4706765.1"/>
    </source>
</evidence>
<gene>
    <name evidence="2" type="ORF">BYL167_LOCUS33282</name>
    <name evidence="3" type="ORF">GIL414_LOCUS43283</name>
    <name evidence="4" type="ORF">SMN809_LOCUS45225</name>
</gene>
<dbReference type="Proteomes" id="UP000681720">
    <property type="component" value="Unassembled WGS sequence"/>
</dbReference>
<evidence type="ECO:0000256" key="1">
    <source>
        <dbReference type="SAM" id="MobiDB-lite"/>
    </source>
</evidence>
<dbReference type="EMBL" id="CAJOBI010137697">
    <property type="protein sequence ID" value="CAF4753356.1"/>
    <property type="molecule type" value="Genomic_DNA"/>
</dbReference>
<reference evidence="2" key="1">
    <citation type="submission" date="2021-02" db="EMBL/GenBank/DDBJ databases">
        <authorList>
            <person name="Nowell W R."/>
        </authorList>
    </citation>
    <scope>NUCLEOTIDE SEQUENCE</scope>
</reference>
<feature type="non-terminal residue" evidence="2">
    <location>
        <position position="1"/>
    </location>
</feature>
<dbReference type="EMBL" id="CAJOBH010064151">
    <property type="protein sequence ID" value="CAF4440108.1"/>
    <property type="molecule type" value="Genomic_DNA"/>
</dbReference>
<evidence type="ECO:0000313" key="2">
    <source>
        <dbReference type="EMBL" id="CAF4440108.1"/>
    </source>
</evidence>
<evidence type="ECO:0000313" key="4">
    <source>
        <dbReference type="EMBL" id="CAF4753356.1"/>
    </source>
</evidence>
<organism evidence="2 5">
    <name type="scientific">Rotaria magnacalcarata</name>
    <dbReference type="NCBI Taxonomy" id="392030"/>
    <lineage>
        <taxon>Eukaryota</taxon>
        <taxon>Metazoa</taxon>
        <taxon>Spiralia</taxon>
        <taxon>Gnathifera</taxon>
        <taxon>Rotifera</taxon>
        <taxon>Eurotatoria</taxon>
        <taxon>Bdelloidea</taxon>
        <taxon>Philodinida</taxon>
        <taxon>Philodinidae</taxon>
        <taxon>Rotaria</taxon>
    </lineage>
</organism>
<protein>
    <submittedName>
        <fullName evidence="2">Uncharacterized protein</fullName>
    </submittedName>
</protein>
<name>A0A8S2WAJ6_9BILA</name>
<dbReference type="Proteomes" id="UP000681967">
    <property type="component" value="Unassembled WGS sequence"/>
</dbReference>
<sequence>AYVVEGRRSGAPRTGSRPSHRGYEKLKNVNDIIPIDDINPISDKDVIILKT</sequence>
<dbReference type="AlphaFoldDB" id="A0A8S2WAJ6"/>
<dbReference type="EMBL" id="CAJOBJ010127573">
    <property type="protein sequence ID" value="CAF4706765.1"/>
    <property type="molecule type" value="Genomic_DNA"/>
</dbReference>
<comment type="caution">
    <text evidence="2">The sequence shown here is derived from an EMBL/GenBank/DDBJ whole genome shotgun (WGS) entry which is preliminary data.</text>
</comment>
<proteinExistence type="predicted"/>